<comment type="caution">
    <text evidence="1">The sequence shown here is derived from an EMBL/GenBank/DDBJ whole genome shotgun (WGS) entry which is preliminary data.</text>
</comment>
<proteinExistence type="predicted"/>
<evidence type="ECO:0000313" key="2">
    <source>
        <dbReference type="Proteomes" id="UP000886885"/>
    </source>
</evidence>
<protein>
    <submittedName>
        <fullName evidence="1">Uncharacterized protein</fullName>
    </submittedName>
</protein>
<gene>
    <name evidence="1" type="ORF">POTOM_007355</name>
</gene>
<organism evidence="1 2">
    <name type="scientific">Populus tomentosa</name>
    <name type="common">Chinese white poplar</name>
    <dbReference type="NCBI Taxonomy" id="118781"/>
    <lineage>
        <taxon>Eukaryota</taxon>
        <taxon>Viridiplantae</taxon>
        <taxon>Streptophyta</taxon>
        <taxon>Embryophyta</taxon>
        <taxon>Tracheophyta</taxon>
        <taxon>Spermatophyta</taxon>
        <taxon>Magnoliopsida</taxon>
        <taxon>eudicotyledons</taxon>
        <taxon>Gunneridae</taxon>
        <taxon>Pentapetalae</taxon>
        <taxon>rosids</taxon>
        <taxon>fabids</taxon>
        <taxon>Malpighiales</taxon>
        <taxon>Salicaceae</taxon>
        <taxon>Saliceae</taxon>
        <taxon>Populus</taxon>
    </lineage>
</organism>
<evidence type="ECO:0000313" key="1">
    <source>
        <dbReference type="EMBL" id="KAG6785771.1"/>
    </source>
</evidence>
<dbReference type="AlphaFoldDB" id="A0A8X8AFD6"/>
<dbReference type="EMBL" id="JAAWWB010000003">
    <property type="protein sequence ID" value="KAG6785771.1"/>
    <property type="molecule type" value="Genomic_DNA"/>
</dbReference>
<keyword evidence="2" id="KW-1185">Reference proteome</keyword>
<sequence length="179" mass="20014">MIATYEKKNTLDKALNLLALSLDLLLALVEKKALQALGVLEAKEDWGRMISEGSWWWAHRRWVCAGGLKGIWVDGGPELCFRASKGCSDGISSFSPQETIVNVCSLDSRDFGTLVMYESRTLPDKQDGASFQPYSINFAFIHVPMLVLFRKPNHDKVALYAGLPCALTHIIHTRLETYP</sequence>
<dbReference type="Proteomes" id="UP000886885">
    <property type="component" value="Chromosome 2A"/>
</dbReference>
<accession>A0A8X8AFD6</accession>
<reference evidence="1" key="1">
    <citation type="journal article" date="2020" name="bioRxiv">
        <title>Hybrid origin of Populus tomentosa Carr. identified through genome sequencing and phylogenomic analysis.</title>
        <authorList>
            <person name="An X."/>
            <person name="Gao K."/>
            <person name="Chen Z."/>
            <person name="Li J."/>
            <person name="Yang X."/>
            <person name="Yang X."/>
            <person name="Zhou J."/>
            <person name="Guo T."/>
            <person name="Zhao T."/>
            <person name="Huang S."/>
            <person name="Miao D."/>
            <person name="Khan W.U."/>
            <person name="Rao P."/>
            <person name="Ye M."/>
            <person name="Lei B."/>
            <person name="Liao W."/>
            <person name="Wang J."/>
            <person name="Ji L."/>
            <person name="Li Y."/>
            <person name="Guo B."/>
            <person name="Mustafa N.S."/>
            <person name="Li S."/>
            <person name="Yun Q."/>
            <person name="Keller S.R."/>
            <person name="Mao J."/>
            <person name="Zhang R."/>
            <person name="Strauss S.H."/>
        </authorList>
    </citation>
    <scope>NUCLEOTIDE SEQUENCE</scope>
    <source>
        <strain evidence="1">GM15</strain>
        <tissue evidence="1">Leaf</tissue>
    </source>
</reference>
<name>A0A8X8AFD6_POPTO</name>